<dbReference type="InterPro" id="IPR011199">
    <property type="entry name" value="Bacillithiol_biosynth_BshC"/>
</dbReference>
<evidence type="ECO:0000259" key="2">
    <source>
        <dbReference type="Pfam" id="PF10079"/>
    </source>
</evidence>
<dbReference type="AlphaFoldDB" id="A0A381QXG5"/>
<dbReference type="InterPro" id="IPR055399">
    <property type="entry name" value="CC_BshC"/>
</dbReference>
<sequence>VEVLNNNYEKVSTNSIQLKSIKLLEDHNTFTVSTGHQINLFTGPLYFFYKIIDTIKICNELKSKYPENEFLPIYWMACEDHDFKEINFFKTTNKRFDWDISTKGKVGELRTQSLKALFNEMKDFFGKENINSKKLLKLFKDAYLNNEKLSNATFSLVHSLFRKYGLLILNPDDVKLKNIICNDIIEEIKKQDCYKSVKETNKKLSDINIKPQVNPRKINLFYINNNLRSRIEKKNSQYNVLGTKKTFSKIDIINEINNYPERFSPNVLLRPLYQEKILPNLAYVGGGSEIAYWLQLKSFFKIKKIPFPILKVRDSVLIVSKKNIQKCKKLSIDISDLFKNSSELNKFYLTKLSEINLDLTNLKETISQNFIKLYKLSVMTDKSFLGALKAQESKQIKGLNNLEKRLLKAQKKKYEGKLERLRLIKEELFPNNSLQEREINFSEFYQNHGDRLIDCLFENISPFNNKFLVISL</sequence>
<feature type="non-terminal residue" evidence="4">
    <location>
        <position position="1"/>
    </location>
</feature>
<protein>
    <recommendedName>
        <fullName evidence="5">Bacillithiol biosynthesis cysteine-adding enzyme BshC</fullName>
    </recommendedName>
</protein>
<dbReference type="HAMAP" id="MF_01867">
    <property type="entry name" value="BshC"/>
    <property type="match status" value="1"/>
</dbReference>
<name>A0A381QXG5_9ZZZZ</name>
<reference evidence="4" key="1">
    <citation type="submission" date="2018-05" db="EMBL/GenBank/DDBJ databases">
        <authorList>
            <person name="Lanie J.A."/>
            <person name="Ng W.-L."/>
            <person name="Kazmierczak K.M."/>
            <person name="Andrzejewski T.M."/>
            <person name="Davidsen T.M."/>
            <person name="Wayne K.J."/>
            <person name="Tettelin H."/>
            <person name="Glass J.I."/>
            <person name="Rusch D."/>
            <person name="Podicherti R."/>
            <person name="Tsui H.-C.T."/>
            <person name="Winkler M.E."/>
        </authorList>
    </citation>
    <scope>NUCLEOTIDE SEQUENCE</scope>
</reference>
<dbReference type="Pfam" id="PF10079">
    <property type="entry name" value="Rossmann-like_BshC"/>
    <property type="match status" value="1"/>
</dbReference>
<evidence type="ECO:0000313" key="4">
    <source>
        <dbReference type="EMBL" id="SUZ83258.1"/>
    </source>
</evidence>
<proteinExistence type="inferred from homology"/>
<keyword evidence="1" id="KW-0436">Ligase</keyword>
<feature type="domain" description="Bacillithiol biosynthesis BshC C-terminal coiled-coil" evidence="3">
    <location>
        <begin position="316"/>
        <end position="471"/>
    </location>
</feature>
<dbReference type="NCBIfam" id="TIGR03998">
    <property type="entry name" value="thiol_BshC"/>
    <property type="match status" value="1"/>
</dbReference>
<accession>A0A381QXG5</accession>
<evidence type="ECO:0000259" key="3">
    <source>
        <dbReference type="Pfam" id="PF24850"/>
    </source>
</evidence>
<dbReference type="GO" id="GO:0016874">
    <property type="term" value="F:ligase activity"/>
    <property type="evidence" value="ECO:0007669"/>
    <property type="project" value="UniProtKB-KW"/>
</dbReference>
<dbReference type="EMBL" id="UINC01001542">
    <property type="protein sequence ID" value="SUZ83258.1"/>
    <property type="molecule type" value="Genomic_DNA"/>
</dbReference>
<dbReference type="Pfam" id="PF24850">
    <property type="entry name" value="CC_BshC"/>
    <property type="match status" value="1"/>
</dbReference>
<feature type="domain" description="Bacillithiol biosynthesis BshC N-terminal Rossmann-like" evidence="2">
    <location>
        <begin position="1"/>
        <end position="313"/>
    </location>
</feature>
<gene>
    <name evidence="4" type="ORF">METZ01_LOCUS36112</name>
</gene>
<evidence type="ECO:0000256" key="1">
    <source>
        <dbReference type="ARBA" id="ARBA00022598"/>
    </source>
</evidence>
<evidence type="ECO:0008006" key="5">
    <source>
        <dbReference type="Google" id="ProtNLM"/>
    </source>
</evidence>
<dbReference type="InterPro" id="IPR055398">
    <property type="entry name" value="Rossmann-like_BshC"/>
</dbReference>
<organism evidence="4">
    <name type="scientific">marine metagenome</name>
    <dbReference type="NCBI Taxonomy" id="408172"/>
    <lineage>
        <taxon>unclassified sequences</taxon>
        <taxon>metagenomes</taxon>
        <taxon>ecological metagenomes</taxon>
    </lineage>
</organism>